<proteinExistence type="predicted"/>
<organism evidence="1 2">
    <name type="scientific">Bradyrhizobium valentinum</name>
    <dbReference type="NCBI Taxonomy" id="1518501"/>
    <lineage>
        <taxon>Bacteria</taxon>
        <taxon>Pseudomonadati</taxon>
        <taxon>Pseudomonadota</taxon>
        <taxon>Alphaproteobacteria</taxon>
        <taxon>Hyphomicrobiales</taxon>
        <taxon>Nitrobacteraceae</taxon>
        <taxon>Bradyrhizobium</taxon>
    </lineage>
</organism>
<comment type="caution">
    <text evidence="1">The sequence shown here is derived from an EMBL/GenBank/DDBJ whole genome shotgun (WGS) entry which is preliminary data.</text>
</comment>
<reference evidence="1 2" key="1">
    <citation type="submission" date="2014-03" db="EMBL/GenBank/DDBJ databases">
        <title>Bradyrhizobium valentinum sp. nov., isolated from effective nodules of Lupinus mariae-josephae, a lupine endemic of basic-lime soils in Eastern Spain.</title>
        <authorList>
            <person name="Duran D."/>
            <person name="Rey L."/>
            <person name="Navarro A."/>
            <person name="Busquets A."/>
            <person name="Imperial J."/>
            <person name="Ruiz-Argueso T."/>
        </authorList>
    </citation>
    <scope>NUCLEOTIDE SEQUENCE [LARGE SCALE GENOMIC DNA]</scope>
    <source>
        <strain evidence="1 2">LmjM3</strain>
    </source>
</reference>
<dbReference type="EMBL" id="LLXX01000108">
    <property type="protein sequence ID" value="KRR06421.1"/>
    <property type="molecule type" value="Genomic_DNA"/>
</dbReference>
<dbReference type="STRING" id="1518501.CQ10_38625"/>
<dbReference type="Proteomes" id="UP000051913">
    <property type="component" value="Unassembled WGS sequence"/>
</dbReference>
<dbReference type="OrthoDB" id="8086182at2"/>
<evidence type="ECO:0000313" key="1">
    <source>
        <dbReference type="EMBL" id="KRR06421.1"/>
    </source>
</evidence>
<keyword evidence="2" id="KW-1185">Reference proteome</keyword>
<dbReference type="AlphaFoldDB" id="A0A0R3LL40"/>
<accession>A0A0R3LL40</accession>
<gene>
    <name evidence="1" type="ORF">CP49_40390</name>
</gene>
<evidence type="ECO:0000313" key="2">
    <source>
        <dbReference type="Proteomes" id="UP000051913"/>
    </source>
</evidence>
<protein>
    <submittedName>
        <fullName evidence="1">Uncharacterized protein</fullName>
    </submittedName>
</protein>
<sequence>MLPARPPFMPLLRRLDAIMVRCHRLIERARDPYRPERHYMRGPGPKWHARHRVDIAGVAV</sequence>
<name>A0A0R3LL40_9BRAD</name>